<gene>
    <name evidence="4" type="ORF">DSOUD_2348</name>
</gene>
<name>A0A0M4D7I8_9BACT</name>
<dbReference type="STRING" id="1603606.DSOUD_2348"/>
<proteinExistence type="predicted"/>
<dbReference type="KEGG" id="des:DSOUD_2348"/>
<dbReference type="PANTHER" id="PTHR44591">
    <property type="entry name" value="STRESS RESPONSE REGULATOR PROTEIN 1"/>
    <property type="match status" value="1"/>
</dbReference>
<dbReference type="PROSITE" id="PS50110">
    <property type="entry name" value="RESPONSE_REGULATORY"/>
    <property type="match status" value="1"/>
</dbReference>
<feature type="domain" description="Response regulatory" evidence="3">
    <location>
        <begin position="6"/>
        <end position="122"/>
    </location>
</feature>
<evidence type="ECO:0000259" key="3">
    <source>
        <dbReference type="PROSITE" id="PS50110"/>
    </source>
</evidence>
<accession>A0A0M4D7I8</accession>
<dbReference type="CDD" id="cd17562">
    <property type="entry name" value="REC_CheY4-like"/>
    <property type="match status" value="1"/>
</dbReference>
<keyword evidence="1 2" id="KW-0597">Phosphoprotein</keyword>
<dbReference type="Pfam" id="PF00072">
    <property type="entry name" value="Response_reg"/>
    <property type="match status" value="1"/>
</dbReference>
<feature type="modified residue" description="4-aspartylphosphate" evidence="2">
    <location>
        <position position="55"/>
    </location>
</feature>
<dbReference type="EMBL" id="CP010802">
    <property type="protein sequence ID" value="ALC17110.1"/>
    <property type="molecule type" value="Genomic_DNA"/>
</dbReference>
<dbReference type="SUPFAM" id="SSF52172">
    <property type="entry name" value="CheY-like"/>
    <property type="match status" value="1"/>
</dbReference>
<dbReference type="InterPro" id="IPR001789">
    <property type="entry name" value="Sig_transdc_resp-reg_receiver"/>
</dbReference>
<organism evidence="4 5">
    <name type="scientific">Desulfuromonas soudanensis</name>
    <dbReference type="NCBI Taxonomy" id="1603606"/>
    <lineage>
        <taxon>Bacteria</taxon>
        <taxon>Pseudomonadati</taxon>
        <taxon>Thermodesulfobacteriota</taxon>
        <taxon>Desulfuromonadia</taxon>
        <taxon>Desulfuromonadales</taxon>
        <taxon>Desulfuromonadaceae</taxon>
        <taxon>Desulfuromonas</taxon>
    </lineage>
</organism>
<evidence type="ECO:0000256" key="1">
    <source>
        <dbReference type="ARBA" id="ARBA00022553"/>
    </source>
</evidence>
<evidence type="ECO:0000313" key="4">
    <source>
        <dbReference type="EMBL" id="ALC17110.1"/>
    </source>
</evidence>
<dbReference type="PATRIC" id="fig|1603606.3.peg.2543"/>
<dbReference type="Gene3D" id="3.40.50.2300">
    <property type="match status" value="1"/>
</dbReference>
<dbReference type="AlphaFoldDB" id="A0A0M4D7I8"/>
<evidence type="ECO:0000313" key="5">
    <source>
        <dbReference type="Proteomes" id="UP000057158"/>
    </source>
</evidence>
<keyword evidence="5" id="KW-1185">Reference proteome</keyword>
<dbReference type="SMART" id="SM00448">
    <property type="entry name" value="REC"/>
    <property type="match status" value="1"/>
</dbReference>
<dbReference type="PANTHER" id="PTHR44591:SF25">
    <property type="entry name" value="CHEMOTAXIS TWO-COMPONENT RESPONSE REGULATOR"/>
    <property type="match status" value="1"/>
</dbReference>
<protein>
    <submittedName>
        <fullName evidence="4">Fis family transcriptional regulator</fullName>
    </submittedName>
</protein>
<dbReference type="RefSeq" id="WP_053551142.1">
    <property type="nucleotide sequence ID" value="NZ_CP010802.1"/>
</dbReference>
<dbReference type="GO" id="GO:0000160">
    <property type="term" value="P:phosphorelay signal transduction system"/>
    <property type="evidence" value="ECO:0007669"/>
    <property type="project" value="InterPro"/>
</dbReference>
<evidence type="ECO:0000256" key="2">
    <source>
        <dbReference type="PROSITE-ProRule" id="PRU00169"/>
    </source>
</evidence>
<dbReference type="InterPro" id="IPR011006">
    <property type="entry name" value="CheY-like_superfamily"/>
</dbReference>
<reference evidence="4 5" key="1">
    <citation type="submission" date="2015-07" db="EMBL/GenBank/DDBJ databases">
        <title>Isolation and Genomic Characterization of a Novel Halophilic Metal-Reducing Deltaproteobacterium from the Deep Subsurface.</title>
        <authorList>
            <person name="Badalamenti J.P."/>
            <person name="Summers Z.M."/>
            <person name="Gralnick J.A."/>
            <person name="Bond D.R."/>
        </authorList>
    </citation>
    <scope>NUCLEOTIDE SEQUENCE [LARGE SCALE GENOMIC DNA]</scope>
    <source>
        <strain evidence="4 5">WTL</strain>
    </source>
</reference>
<dbReference type="OrthoDB" id="9786548at2"/>
<dbReference type="InterPro" id="IPR050595">
    <property type="entry name" value="Bact_response_regulator"/>
</dbReference>
<dbReference type="Proteomes" id="UP000057158">
    <property type="component" value="Chromosome"/>
</dbReference>
<sequence>MTKKKKIMTVDDSASVRQMMSFTLKQAGYDVVEAVDGEDALAKFATENVQMLITDLNMPKMDGTALIREVRKDAANRFMPILMLTTESQESKRQEGKSAGASAWIVKPFKPEQLLGVVRMVLA</sequence>